<dbReference type="EMBL" id="AFOC01000068">
    <property type="protein sequence ID" value="EGV50691.1"/>
    <property type="molecule type" value="Genomic_DNA"/>
</dbReference>
<accession>G2DFB7</accession>
<sequence>MLAWRYTVERVGGFSSCHEAFAYLLALSESPGFVMDEIGAGEREASMISASALRVG</sequence>
<dbReference type="AlphaFoldDB" id="G2DFB7"/>
<comment type="caution">
    <text evidence="1">The sequence shown here is derived from an EMBL/GenBank/DDBJ whole genome shotgun (WGS) entry which is preliminary data.</text>
</comment>
<keyword evidence="2" id="KW-1185">Reference proteome</keyword>
<protein>
    <submittedName>
        <fullName evidence="1">Uncharacterized protein</fullName>
    </submittedName>
</protein>
<gene>
    <name evidence="1" type="ORF">Rifp1Sym_co00120</name>
</gene>
<organism evidence="1 2">
    <name type="scientific">endosymbiont of Riftia pachyptila</name>
    <name type="common">vent Ph05</name>
    <dbReference type="NCBI Taxonomy" id="1048808"/>
    <lineage>
        <taxon>Bacteria</taxon>
        <taxon>Pseudomonadati</taxon>
        <taxon>Pseudomonadota</taxon>
        <taxon>Gammaproteobacteria</taxon>
        <taxon>sulfur-oxidizing symbionts</taxon>
    </lineage>
</organism>
<dbReference type="Proteomes" id="UP000004491">
    <property type="component" value="Unassembled WGS sequence"/>
</dbReference>
<reference evidence="1" key="1">
    <citation type="journal article" date="2011" name="ISME J.">
        <title>The endosymbionts of the deep-sea tubeworms Riftia pachyptila and Tevnia jerichonana share an identical physiology as revealed by proteogenomic analyses.</title>
        <authorList>
            <person name="Gardebrecht A."/>
            <person name="Markert S."/>
            <person name="Felbeck H."/>
            <person name="Thuermer A."/>
            <person name="Albrecht D."/>
            <person name="Wollherr A."/>
            <person name="Kabisch J."/>
            <person name="Lehmann R."/>
            <person name="Daniel R."/>
            <person name="Liesegang H."/>
            <person name="Hecker M."/>
            <person name="Sievert S.M."/>
            <person name="Schweder T."/>
        </authorList>
    </citation>
    <scope>NUCLEOTIDE SEQUENCE [LARGE SCALE GENOMIC DNA]</scope>
</reference>
<proteinExistence type="predicted"/>
<name>G2DFB7_9GAMM</name>
<evidence type="ECO:0000313" key="1">
    <source>
        <dbReference type="EMBL" id="EGV50691.1"/>
    </source>
</evidence>
<evidence type="ECO:0000313" key="2">
    <source>
        <dbReference type="Proteomes" id="UP000004491"/>
    </source>
</evidence>